<dbReference type="CDD" id="cd07036">
    <property type="entry name" value="TPP_PYR_E1-PDHc-beta_like"/>
    <property type="match status" value="1"/>
</dbReference>
<evidence type="ECO:0000256" key="1">
    <source>
        <dbReference type="ARBA" id="ARBA00001964"/>
    </source>
</evidence>
<comment type="cofactor">
    <cofactor evidence="1">
        <name>thiamine diphosphate</name>
        <dbReference type="ChEBI" id="CHEBI:58937"/>
    </cofactor>
</comment>
<evidence type="ECO:0000259" key="5">
    <source>
        <dbReference type="SMART" id="SM00861"/>
    </source>
</evidence>
<feature type="region of interest" description="Disordered" evidence="4">
    <location>
        <begin position="1"/>
        <end position="27"/>
    </location>
</feature>
<name>A0A328CAX3_9DELT</name>
<sequence length="760" mass="83990">MIADRTARRLRADGCPHRHALSPFPIRQTSYARTGGEVVEPTQQGNLSPSKQTATQGAGSPRKNAPYHGLSKEELVDMFRVIYTSRKLDDAEINLKRQQKIYFQISGAGHEAVLVAAARVLKPTYDWFYPYYRDRALCVGLGMTPVEVLAEAVGSSEDPNSGGRQMPAHWGHKDLNIVSQSSCTGTQMLQAAGAAQVARIMEAVEGLKERTDQYTGDEIVYVSIGDGATSEGEFWEAINTASNMKLPVMFMVEDNGYAISVPVSVQTAGGSISKACAGFENLFITEFDGCDPVESYAKLQEAADYIRSGKGPALIHAHVVRPYSHSMSDDEKLYKTDEEREVEAKRDPVTSYPAWLISEGIATEDEVAQVRAEVEATIRQAVDDALALPTPHPDTALDYVYSPDVDPTSADFETAPVYAEDAQETTMVDLINDALRTEMRRDPSIVVFGEDVADVTREELLGKVKGKGGVFKVTHRLQEEFGGARVFNSPLAEANIIGRAIGMATRGLKPVVEIQFYDYIWPAYMQLKNELSNIRWRSNNNFKAPVVVRVPIGGYLKGGAPYHSQSGVTLFTHVPGLRVVMPSNAEDANGLLRTAIRSDDPVMFLEHKHLYRQTYNKGRNPGPDYMIPFGKANIVQEGTDLTIVTYGALVERSRRAAKLHPDLSVEILDLRTLSPYDWDAISDSVKKTNKVIVAYEDNMSWGYGTEIATRIADELFEYLDGPVRRVAALDSFVAYHPDLEDRILPQIEDLADAIESLAKY</sequence>
<reference evidence="6 7" key="1">
    <citation type="submission" date="2018-05" db="EMBL/GenBank/DDBJ databases">
        <title>Lujinxingia marina gen. nov. sp. nov., a new facultative anaerobic member of the class Deltaproteobacteria, and proposal of Lujinxingaceae fam. nov.</title>
        <authorList>
            <person name="Li C.-M."/>
        </authorList>
    </citation>
    <scope>NUCLEOTIDE SEQUENCE [LARGE SCALE GENOMIC DNA]</scope>
    <source>
        <strain evidence="6 7">B210</strain>
    </source>
</reference>
<dbReference type="Pfam" id="PF02780">
    <property type="entry name" value="Transketolase_C"/>
    <property type="match status" value="1"/>
</dbReference>
<dbReference type="Gene3D" id="3.40.50.920">
    <property type="match status" value="1"/>
</dbReference>
<evidence type="ECO:0000256" key="2">
    <source>
        <dbReference type="ARBA" id="ARBA00023002"/>
    </source>
</evidence>
<dbReference type="InterPro" id="IPR001017">
    <property type="entry name" value="DH_E1"/>
</dbReference>
<organism evidence="6 7">
    <name type="scientific">Lujinxingia litoralis</name>
    <dbReference type="NCBI Taxonomy" id="2211119"/>
    <lineage>
        <taxon>Bacteria</taxon>
        <taxon>Deltaproteobacteria</taxon>
        <taxon>Bradymonadales</taxon>
        <taxon>Lujinxingiaceae</taxon>
        <taxon>Lujinxingia</taxon>
    </lineage>
</organism>
<dbReference type="CDD" id="cd02000">
    <property type="entry name" value="TPP_E1_PDC_ADC_BCADC"/>
    <property type="match status" value="1"/>
</dbReference>
<dbReference type="Pfam" id="PF00676">
    <property type="entry name" value="E1_dh"/>
    <property type="match status" value="1"/>
</dbReference>
<proteinExistence type="predicted"/>
<dbReference type="PANTHER" id="PTHR43257:SF2">
    <property type="entry name" value="PYRUVATE DEHYDROGENASE E1 COMPONENT SUBUNIT BETA"/>
    <property type="match status" value="1"/>
</dbReference>
<dbReference type="InterPro" id="IPR009014">
    <property type="entry name" value="Transketo_C/PFOR_II"/>
</dbReference>
<dbReference type="SMART" id="SM00861">
    <property type="entry name" value="Transket_pyr"/>
    <property type="match status" value="1"/>
</dbReference>
<evidence type="ECO:0000313" key="7">
    <source>
        <dbReference type="Proteomes" id="UP000249169"/>
    </source>
</evidence>
<comment type="caution">
    <text evidence="6">The sequence shown here is derived from an EMBL/GenBank/DDBJ whole genome shotgun (WGS) entry which is preliminary data.</text>
</comment>
<gene>
    <name evidence="6" type="ORF">DL240_00275</name>
</gene>
<dbReference type="InterPro" id="IPR029061">
    <property type="entry name" value="THDP-binding"/>
</dbReference>
<keyword evidence="7" id="KW-1185">Reference proteome</keyword>
<feature type="region of interest" description="Disordered" evidence="4">
    <location>
        <begin position="40"/>
        <end position="67"/>
    </location>
</feature>
<dbReference type="FunFam" id="3.40.50.970:FF:000001">
    <property type="entry name" value="Pyruvate dehydrogenase E1 beta subunit"/>
    <property type="match status" value="1"/>
</dbReference>
<feature type="compositionally biased region" description="Polar residues" evidence="4">
    <location>
        <begin position="41"/>
        <end position="58"/>
    </location>
</feature>
<dbReference type="GO" id="GO:0016624">
    <property type="term" value="F:oxidoreductase activity, acting on the aldehyde or oxo group of donors, disulfide as acceptor"/>
    <property type="evidence" value="ECO:0007669"/>
    <property type="project" value="InterPro"/>
</dbReference>
<protein>
    <submittedName>
        <fullName evidence="6">Dehydrogenase</fullName>
    </submittedName>
</protein>
<keyword evidence="2" id="KW-0560">Oxidoreductase</keyword>
<evidence type="ECO:0000256" key="3">
    <source>
        <dbReference type="ARBA" id="ARBA00023052"/>
    </source>
</evidence>
<evidence type="ECO:0000313" key="6">
    <source>
        <dbReference type="EMBL" id="RAL24680.1"/>
    </source>
</evidence>
<dbReference type="AlphaFoldDB" id="A0A328CAX3"/>
<dbReference type="Gene3D" id="3.40.50.970">
    <property type="match status" value="2"/>
</dbReference>
<dbReference type="OrthoDB" id="9780894at2"/>
<evidence type="ECO:0000256" key="4">
    <source>
        <dbReference type="SAM" id="MobiDB-lite"/>
    </source>
</evidence>
<dbReference type="InterPro" id="IPR033248">
    <property type="entry name" value="Transketolase_C"/>
</dbReference>
<feature type="compositionally biased region" description="Basic and acidic residues" evidence="4">
    <location>
        <begin position="1"/>
        <end position="16"/>
    </location>
</feature>
<feature type="domain" description="Transketolase-like pyrimidine-binding" evidence="5">
    <location>
        <begin position="425"/>
        <end position="613"/>
    </location>
</feature>
<keyword evidence="3" id="KW-0786">Thiamine pyrophosphate</keyword>
<dbReference type="Proteomes" id="UP000249169">
    <property type="component" value="Unassembled WGS sequence"/>
</dbReference>
<dbReference type="PANTHER" id="PTHR43257">
    <property type="entry name" value="PYRUVATE DEHYDROGENASE E1 COMPONENT BETA SUBUNIT"/>
    <property type="match status" value="1"/>
</dbReference>
<accession>A0A328CAX3</accession>
<dbReference type="EMBL" id="QHKO01000001">
    <property type="protein sequence ID" value="RAL24680.1"/>
    <property type="molecule type" value="Genomic_DNA"/>
</dbReference>
<dbReference type="Pfam" id="PF02779">
    <property type="entry name" value="Transket_pyr"/>
    <property type="match status" value="1"/>
</dbReference>
<dbReference type="SUPFAM" id="SSF52518">
    <property type="entry name" value="Thiamin diphosphate-binding fold (THDP-binding)"/>
    <property type="match status" value="2"/>
</dbReference>
<dbReference type="InterPro" id="IPR005475">
    <property type="entry name" value="Transketolase-like_Pyr-bd"/>
</dbReference>
<dbReference type="SUPFAM" id="SSF52922">
    <property type="entry name" value="TK C-terminal domain-like"/>
    <property type="match status" value="1"/>
</dbReference>